<evidence type="ECO:0000313" key="2">
    <source>
        <dbReference type="Proteomes" id="UP001250214"/>
    </source>
</evidence>
<organism evidence="1 2">
    <name type="scientific">Lipingzhangella rawalii</name>
    <dbReference type="NCBI Taxonomy" id="2055835"/>
    <lineage>
        <taxon>Bacteria</taxon>
        <taxon>Bacillati</taxon>
        <taxon>Actinomycetota</taxon>
        <taxon>Actinomycetes</taxon>
        <taxon>Streptosporangiales</taxon>
        <taxon>Nocardiopsidaceae</taxon>
        <taxon>Lipingzhangella</taxon>
    </lineage>
</organism>
<dbReference type="CDD" id="cd07505">
    <property type="entry name" value="HAD_BPGM-like"/>
    <property type="match status" value="1"/>
</dbReference>
<comment type="caution">
    <text evidence="1">The sequence shown here is derived from an EMBL/GenBank/DDBJ whole genome shotgun (WGS) entry which is preliminary data.</text>
</comment>
<dbReference type="InterPro" id="IPR006439">
    <property type="entry name" value="HAD-SF_hydro_IA"/>
</dbReference>
<reference evidence="2" key="1">
    <citation type="submission" date="2023-07" db="EMBL/GenBank/DDBJ databases">
        <title>Novel species in the genus Lipingzhangella isolated from Sambhar Salt Lake.</title>
        <authorList>
            <person name="Jiya N."/>
            <person name="Kajale S."/>
            <person name="Sharma A."/>
        </authorList>
    </citation>
    <scope>NUCLEOTIDE SEQUENCE [LARGE SCALE GENOMIC DNA]</scope>
    <source>
        <strain evidence="2">LS1_29</strain>
    </source>
</reference>
<dbReference type="InterPro" id="IPR041492">
    <property type="entry name" value="HAD_2"/>
</dbReference>
<proteinExistence type="predicted"/>
<dbReference type="InterPro" id="IPR023214">
    <property type="entry name" value="HAD_sf"/>
</dbReference>
<dbReference type="PANTHER" id="PTHR43481">
    <property type="entry name" value="FRUCTOSE-1-PHOSPHATE PHOSPHATASE"/>
    <property type="match status" value="1"/>
</dbReference>
<dbReference type="InterPro" id="IPR023198">
    <property type="entry name" value="PGP-like_dom2"/>
</dbReference>
<dbReference type="NCBIfam" id="TIGR01509">
    <property type="entry name" value="HAD-SF-IA-v3"/>
    <property type="match status" value="1"/>
</dbReference>
<protein>
    <submittedName>
        <fullName evidence="1">HAD family phosphatase</fullName>
    </submittedName>
</protein>
<dbReference type="PANTHER" id="PTHR43481:SF4">
    <property type="entry name" value="GLYCEROL-1-PHOSPHATE PHOSPHOHYDROLASE 1-RELATED"/>
    <property type="match status" value="1"/>
</dbReference>
<dbReference type="InterPro" id="IPR036412">
    <property type="entry name" value="HAD-like_sf"/>
</dbReference>
<dbReference type="EMBL" id="JAVLVT010000021">
    <property type="protein sequence ID" value="MDS1272651.1"/>
    <property type="molecule type" value="Genomic_DNA"/>
</dbReference>
<dbReference type="RefSeq" id="WP_310914247.1">
    <property type="nucleotide sequence ID" value="NZ_JAVLVT010000021.1"/>
</dbReference>
<gene>
    <name evidence="1" type="ORF">RIF23_20400</name>
</gene>
<dbReference type="SFLD" id="SFLDG01129">
    <property type="entry name" value="C1.5:_HAD__Beta-PGM__Phosphata"/>
    <property type="match status" value="1"/>
</dbReference>
<dbReference type="Gene3D" id="1.10.150.240">
    <property type="entry name" value="Putative phosphatase, domain 2"/>
    <property type="match status" value="1"/>
</dbReference>
<name>A0ABU2HBE4_9ACTN</name>
<dbReference type="Gene3D" id="3.40.50.1000">
    <property type="entry name" value="HAD superfamily/HAD-like"/>
    <property type="match status" value="1"/>
</dbReference>
<dbReference type="InterPro" id="IPR051806">
    <property type="entry name" value="HAD-like_SPP"/>
</dbReference>
<dbReference type="PRINTS" id="PR00413">
    <property type="entry name" value="HADHALOGNASE"/>
</dbReference>
<sequence>MTTPHVLTQLPAPRAVLWDLDGTLVDSEPLWTVALNDVATELGRPLSSEARSEMTGTDGPTTMRMLADYTGVRMADEELLALRDRVEQHVHTLLMERTPVLPGAEEILRALRRTGTPMALVTSSPQDIAEIALTALGSDRFDVVVTAADVRHRKPDPEPYLLAARRLEVPPTESWAVEDSPSGADAAETAGCTVLLSPGALPTAHAPGRVALSSLTDIPVRSAATSQ</sequence>
<keyword evidence="2" id="KW-1185">Reference proteome</keyword>
<dbReference type="SUPFAM" id="SSF56784">
    <property type="entry name" value="HAD-like"/>
    <property type="match status" value="1"/>
</dbReference>
<dbReference type="Pfam" id="PF13419">
    <property type="entry name" value="HAD_2"/>
    <property type="match status" value="1"/>
</dbReference>
<dbReference type="SFLD" id="SFLDS00003">
    <property type="entry name" value="Haloacid_Dehalogenase"/>
    <property type="match status" value="1"/>
</dbReference>
<dbReference type="Proteomes" id="UP001250214">
    <property type="component" value="Unassembled WGS sequence"/>
</dbReference>
<dbReference type="SFLD" id="SFLDG01135">
    <property type="entry name" value="C1.5.6:_HAD__Beta-PGM__Phospha"/>
    <property type="match status" value="1"/>
</dbReference>
<evidence type="ECO:0000313" key="1">
    <source>
        <dbReference type="EMBL" id="MDS1272651.1"/>
    </source>
</evidence>
<accession>A0ABU2HBE4</accession>